<keyword evidence="1" id="KW-0472">Membrane</keyword>
<feature type="transmembrane region" description="Helical" evidence="1">
    <location>
        <begin position="196"/>
        <end position="214"/>
    </location>
</feature>
<feature type="transmembrane region" description="Helical" evidence="1">
    <location>
        <begin position="34"/>
        <end position="54"/>
    </location>
</feature>
<accession>A0A5S3V4A3</accession>
<dbReference type="Proteomes" id="UP000307217">
    <property type="component" value="Unassembled WGS sequence"/>
</dbReference>
<feature type="transmembrane region" description="Helical" evidence="1">
    <location>
        <begin position="116"/>
        <end position="135"/>
    </location>
</feature>
<proteinExistence type="predicted"/>
<dbReference type="OrthoDB" id="341887at2"/>
<evidence type="ECO:0000259" key="2">
    <source>
        <dbReference type="Pfam" id="PF01757"/>
    </source>
</evidence>
<keyword evidence="1" id="KW-0812">Transmembrane</keyword>
<feature type="transmembrane region" description="Helical" evidence="1">
    <location>
        <begin position="360"/>
        <end position="382"/>
    </location>
</feature>
<dbReference type="Proteomes" id="UP000307164">
    <property type="component" value="Unassembled WGS sequence"/>
</dbReference>
<comment type="caution">
    <text evidence="3">The sequence shown here is derived from an EMBL/GenBank/DDBJ whole genome shotgun (WGS) entry which is preliminary data.</text>
</comment>
<reference evidence="3" key="3">
    <citation type="submission" date="2019-09" db="EMBL/GenBank/DDBJ databases">
        <title>Co-occurence of chitin degradation, pigmentation and bioactivity in marine Pseudoalteromonas.</title>
        <authorList>
            <person name="Sonnenschein E.C."/>
            <person name="Bech P.K."/>
        </authorList>
    </citation>
    <scope>NUCLEOTIDE SEQUENCE</scope>
    <source>
        <strain evidence="3">S3790</strain>
        <strain evidence="5">S3895</strain>
    </source>
</reference>
<evidence type="ECO:0000313" key="6">
    <source>
        <dbReference type="Proteomes" id="UP000307217"/>
    </source>
</evidence>
<dbReference type="EMBL" id="PNBX01000082">
    <property type="protein sequence ID" value="TMO65933.1"/>
    <property type="molecule type" value="Genomic_DNA"/>
</dbReference>
<reference evidence="5 6" key="1">
    <citation type="submission" date="2018-01" db="EMBL/GenBank/DDBJ databases">
        <authorList>
            <person name="Paulsen S."/>
            <person name="Gram L.K."/>
        </authorList>
    </citation>
    <scope>NUCLEOTIDE SEQUENCE [LARGE SCALE GENOMIC DNA]</scope>
    <source>
        <strain evidence="3 6">S3790</strain>
        <strain evidence="4 5">S3895</strain>
    </source>
</reference>
<dbReference type="GO" id="GO:0016747">
    <property type="term" value="F:acyltransferase activity, transferring groups other than amino-acyl groups"/>
    <property type="evidence" value="ECO:0007669"/>
    <property type="project" value="InterPro"/>
</dbReference>
<evidence type="ECO:0000313" key="5">
    <source>
        <dbReference type="Proteomes" id="UP000307164"/>
    </source>
</evidence>
<dbReference type="InterPro" id="IPR050623">
    <property type="entry name" value="Glucan_succinyl_AcylTrfase"/>
</dbReference>
<feature type="transmembrane region" description="Helical" evidence="1">
    <location>
        <begin position="336"/>
        <end position="354"/>
    </location>
</feature>
<evidence type="ECO:0000256" key="1">
    <source>
        <dbReference type="SAM" id="Phobius"/>
    </source>
</evidence>
<keyword evidence="1" id="KW-1133">Transmembrane helix</keyword>
<dbReference type="EMBL" id="PNBW01000017">
    <property type="protein sequence ID" value="TMO78030.1"/>
    <property type="molecule type" value="Genomic_DNA"/>
</dbReference>
<organism evidence="3 6">
    <name type="scientific">Pseudoalteromonas aurantia</name>
    <dbReference type="NCBI Taxonomy" id="43654"/>
    <lineage>
        <taxon>Bacteria</taxon>
        <taxon>Pseudomonadati</taxon>
        <taxon>Pseudomonadota</taxon>
        <taxon>Gammaproteobacteria</taxon>
        <taxon>Alteromonadales</taxon>
        <taxon>Pseudoalteromonadaceae</taxon>
        <taxon>Pseudoalteromonas</taxon>
    </lineage>
</organism>
<dbReference type="Pfam" id="PF01757">
    <property type="entry name" value="Acyl_transf_3"/>
    <property type="match status" value="1"/>
</dbReference>
<gene>
    <name evidence="3" type="ORF">CWC19_17065</name>
    <name evidence="4" type="ORF">CWC20_02465</name>
</gene>
<reference evidence="6" key="2">
    <citation type="submission" date="2019-06" db="EMBL/GenBank/DDBJ databases">
        <title>Co-occurence of chitin degradation, pigmentation and bioactivity in marine Pseudoalteromonas.</title>
        <authorList>
            <person name="Sonnenschein E.C."/>
            <person name="Bech P.K."/>
        </authorList>
    </citation>
    <scope>NUCLEOTIDE SEQUENCE [LARGE SCALE GENOMIC DNA]</scope>
    <source>
        <strain evidence="6">S3790</strain>
        <strain evidence="4">S3895</strain>
    </source>
</reference>
<evidence type="ECO:0000313" key="4">
    <source>
        <dbReference type="EMBL" id="TMO78030.1"/>
    </source>
</evidence>
<protein>
    <recommendedName>
        <fullName evidence="2">Acyltransferase 3 domain-containing protein</fullName>
    </recommendedName>
</protein>
<keyword evidence="5" id="KW-1185">Reference proteome</keyword>
<feature type="transmembrane region" description="Helical" evidence="1">
    <location>
        <begin position="234"/>
        <end position="252"/>
    </location>
</feature>
<feature type="transmembrane region" description="Helical" evidence="1">
    <location>
        <begin position="74"/>
        <end position="96"/>
    </location>
</feature>
<feature type="transmembrane region" description="Helical" evidence="1">
    <location>
        <begin position="165"/>
        <end position="184"/>
    </location>
</feature>
<dbReference type="PANTHER" id="PTHR36927:SF1">
    <property type="entry name" value="MDO-LIKE PROTEIN"/>
    <property type="match status" value="1"/>
</dbReference>
<feature type="transmembrane region" description="Helical" evidence="1">
    <location>
        <begin position="297"/>
        <end position="316"/>
    </location>
</feature>
<dbReference type="AlphaFoldDB" id="A0A5S3V4A3"/>
<feature type="transmembrane region" description="Helical" evidence="1">
    <location>
        <begin position="264"/>
        <end position="285"/>
    </location>
</feature>
<dbReference type="InterPro" id="IPR002656">
    <property type="entry name" value="Acyl_transf_3_dom"/>
</dbReference>
<feature type="domain" description="Acyltransferase 3" evidence="2">
    <location>
        <begin position="29"/>
        <end position="374"/>
    </location>
</feature>
<dbReference type="PANTHER" id="PTHR36927">
    <property type="entry name" value="BLR4337 PROTEIN"/>
    <property type="match status" value="1"/>
</dbReference>
<name>A0A5S3V4A3_9GAMM</name>
<evidence type="ECO:0000313" key="3">
    <source>
        <dbReference type="EMBL" id="TMO65933.1"/>
    </source>
</evidence>
<sequence>MRQSNFEKTAIKRSSRQVMKKETQRLRVNYLDNLRAYIMLLGVVIHVAMLQMVSETPQKLRESGLSEWADMLVFGIHSFRMPLFFILSGFFLAAILKRKGLKATLKSRLLRIGGPLLIFSPLMSFLLAFIILEYLQVMQVNGVYVDPEWLAKAQEYQFNFAHLWFLYYLLLCHIIILPFVYKLTSSKVHLLKKLRYWVGHPSMVFFYTLLIAYLDSFYDKGMIPAEGHLTPNFLQLFHYLPYFAFGFFIFKYRCIWLKHYQRCWGRYTLLGCCMMFATLVAIEPFLNDAGEQFDNFIVAYCYGLWGWCWSFALCGFFKQWINGYQPWLRYLSDSAYWVYIIHLPIILLISHAIYDYTWHFYIKMLVNIAITSIVSVISYQLLVRYTWLGQLFNGKRMTPKWRRVTTKKYEQI</sequence>